<dbReference type="InterPro" id="IPR054512">
    <property type="entry name" value="NMB0315-like_N"/>
</dbReference>
<dbReference type="Pfam" id="PF01551">
    <property type="entry name" value="Peptidase_M23"/>
    <property type="match status" value="1"/>
</dbReference>
<evidence type="ECO:0000313" key="12">
    <source>
        <dbReference type="Proteomes" id="UP000216101"/>
    </source>
</evidence>
<dbReference type="InterPro" id="IPR045834">
    <property type="entry name" value="Csd3_N2"/>
</dbReference>
<dbReference type="EMBL" id="NHNI01000001">
    <property type="protein sequence ID" value="OZY87973.1"/>
    <property type="molecule type" value="Genomic_DNA"/>
</dbReference>
<comment type="subcellular location">
    <subcellularLocation>
        <location evidence="2">Cell envelope</location>
    </subcellularLocation>
</comment>
<evidence type="ECO:0000256" key="7">
    <source>
        <dbReference type="ARBA" id="ARBA00023049"/>
    </source>
</evidence>
<evidence type="ECO:0000259" key="9">
    <source>
        <dbReference type="Pfam" id="PF19425"/>
    </source>
</evidence>
<evidence type="ECO:0000256" key="3">
    <source>
        <dbReference type="ARBA" id="ARBA00022670"/>
    </source>
</evidence>
<evidence type="ECO:0000256" key="1">
    <source>
        <dbReference type="ARBA" id="ARBA00001947"/>
    </source>
</evidence>
<dbReference type="Pfam" id="PF19425">
    <property type="entry name" value="Csd3_N2"/>
    <property type="match status" value="1"/>
</dbReference>
<dbReference type="InterPro" id="IPR011055">
    <property type="entry name" value="Dup_hybrid_motif"/>
</dbReference>
<name>A0A266QDM4_9GAMM</name>
<proteinExistence type="predicted"/>
<reference evidence="12" key="1">
    <citation type="submission" date="2017-05" db="EMBL/GenBank/DDBJ databases">
        <authorList>
            <person name="Barney B.M."/>
        </authorList>
    </citation>
    <scope>NUCLEOTIDE SEQUENCE [LARGE SCALE GENOMIC DNA]</scope>
    <source>
        <strain evidence="12">PSBB022</strain>
    </source>
</reference>
<feature type="domain" description="Csd3-like second N-terminal" evidence="9">
    <location>
        <begin position="194"/>
        <end position="310"/>
    </location>
</feature>
<dbReference type="Gene3D" id="2.70.70.10">
    <property type="entry name" value="Glucose Permease (Domain IIA)"/>
    <property type="match status" value="1"/>
</dbReference>
<dbReference type="GO" id="GO:0004222">
    <property type="term" value="F:metalloendopeptidase activity"/>
    <property type="evidence" value="ECO:0007669"/>
    <property type="project" value="TreeGrafter"/>
</dbReference>
<dbReference type="GO" id="GO:0046872">
    <property type="term" value="F:metal ion binding"/>
    <property type="evidence" value="ECO:0007669"/>
    <property type="project" value="UniProtKB-KW"/>
</dbReference>
<keyword evidence="6" id="KW-0862">Zinc</keyword>
<keyword evidence="3" id="KW-0645">Protease</keyword>
<evidence type="ECO:0000313" key="11">
    <source>
        <dbReference type="EMBL" id="OZY87973.1"/>
    </source>
</evidence>
<keyword evidence="4" id="KW-0479">Metal-binding</keyword>
<feature type="domain" description="M23ase beta-sheet core" evidence="8">
    <location>
        <begin position="323"/>
        <end position="419"/>
    </location>
</feature>
<dbReference type="Pfam" id="PF22310">
    <property type="entry name" value="NMB0315_dom_I"/>
    <property type="match status" value="1"/>
</dbReference>
<dbReference type="InterPro" id="IPR016047">
    <property type="entry name" value="M23ase_b-sheet_dom"/>
</dbReference>
<dbReference type="SUPFAM" id="SSF51261">
    <property type="entry name" value="Duplicated hybrid motif"/>
    <property type="match status" value="1"/>
</dbReference>
<dbReference type="CDD" id="cd12797">
    <property type="entry name" value="M23_peptidase"/>
    <property type="match status" value="1"/>
</dbReference>
<organism evidence="11 12">
    <name type="scientific">Cellvibrio mixtus</name>
    <dbReference type="NCBI Taxonomy" id="39650"/>
    <lineage>
        <taxon>Bacteria</taxon>
        <taxon>Pseudomonadati</taxon>
        <taxon>Pseudomonadota</taxon>
        <taxon>Gammaproteobacteria</taxon>
        <taxon>Cellvibrionales</taxon>
        <taxon>Cellvibrionaceae</taxon>
        <taxon>Cellvibrio</taxon>
    </lineage>
</organism>
<sequence length="468" mass="50944">MKHYYSIVRSTLLEHVPRGHLAAAALISAGLLILIGSSNDSSPQAVSVQSVNIPGLEIQGTETQATPIAIPPVEAIIQEVAAKAETPVAEAQTPIGPQWKEFTVQNGDNLSILFKRAGLNDRSIYELFSDAKDAKDLRHIRPGQKMSFLVENGRLTGLKYVINELNSLTFERGNKGFTGKQIALKPDIKYAFRQATIDSSLYMAGKRAGMPSNLTMEMANIFGWDIDFALDIQKGDSFKVMYEEQFLDGKRIGVGKVMAAEFTNGGKTFKAVRYTDKEGNSAYYTPDGRGMHKAFLRTPIEFARISSHFNLARKHPVLHIIRAHKGTDYAAARGTPIRATGNGKVSFAGVKGGYGNVVIIQHGQGIATLYGHMNGFAKGVRNGSRVSQGDVIGYVGSTGLASGPHLHYEFHVNGQVRNPVTVPLPKSIGIEKTEIARFTETTRPLIAKLDQFKSSNRLAIANNSTNSN</sequence>
<comment type="cofactor">
    <cofactor evidence="1">
        <name>Zn(2+)</name>
        <dbReference type="ChEBI" id="CHEBI:29105"/>
    </cofactor>
</comment>
<evidence type="ECO:0000259" key="8">
    <source>
        <dbReference type="Pfam" id="PF01551"/>
    </source>
</evidence>
<evidence type="ECO:0000256" key="6">
    <source>
        <dbReference type="ARBA" id="ARBA00022833"/>
    </source>
</evidence>
<protein>
    <submittedName>
        <fullName evidence="11">Peptidase M23</fullName>
    </submittedName>
</protein>
<keyword evidence="12" id="KW-1185">Reference proteome</keyword>
<evidence type="ECO:0000256" key="2">
    <source>
        <dbReference type="ARBA" id="ARBA00004196"/>
    </source>
</evidence>
<evidence type="ECO:0000259" key="10">
    <source>
        <dbReference type="Pfam" id="PF22310"/>
    </source>
</evidence>
<dbReference type="PANTHER" id="PTHR21666:SF288">
    <property type="entry name" value="CELL DIVISION PROTEIN YTFB"/>
    <property type="match status" value="1"/>
</dbReference>
<gene>
    <name evidence="11" type="ORF">CBP51_07625</name>
</gene>
<dbReference type="AlphaFoldDB" id="A0A266QDM4"/>
<accession>A0A266QDM4</accession>
<keyword evidence="7" id="KW-0482">Metalloprotease</keyword>
<evidence type="ECO:0000256" key="4">
    <source>
        <dbReference type="ARBA" id="ARBA00022723"/>
    </source>
</evidence>
<dbReference type="GO" id="GO:0030313">
    <property type="term" value="C:cell envelope"/>
    <property type="evidence" value="ECO:0007669"/>
    <property type="project" value="UniProtKB-SubCell"/>
</dbReference>
<keyword evidence="5" id="KW-0378">Hydrolase</keyword>
<evidence type="ECO:0000256" key="5">
    <source>
        <dbReference type="ARBA" id="ARBA00022801"/>
    </source>
</evidence>
<comment type="caution">
    <text evidence="11">The sequence shown here is derived from an EMBL/GenBank/DDBJ whole genome shotgun (WGS) entry which is preliminary data.</text>
</comment>
<dbReference type="Gene3D" id="3.10.450.350">
    <property type="match status" value="2"/>
</dbReference>
<feature type="domain" description="DD-carboxypeptidase/endopeptidase Mpg-like N-terminal" evidence="10">
    <location>
        <begin position="99"/>
        <end position="152"/>
    </location>
</feature>
<dbReference type="PANTHER" id="PTHR21666">
    <property type="entry name" value="PEPTIDASE-RELATED"/>
    <property type="match status" value="1"/>
</dbReference>
<dbReference type="GO" id="GO:0006508">
    <property type="term" value="P:proteolysis"/>
    <property type="evidence" value="ECO:0007669"/>
    <property type="project" value="UniProtKB-KW"/>
</dbReference>
<dbReference type="InterPro" id="IPR050570">
    <property type="entry name" value="Cell_wall_metabolism_enzyme"/>
</dbReference>
<dbReference type="Proteomes" id="UP000216101">
    <property type="component" value="Unassembled WGS sequence"/>
</dbReference>